<dbReference type="Proteomes" id="UP000430232">
    <property type="component" value="Unassembled WGS sequence"/>
</dbReference>
<dbReference type="AlphaFoldDB" id="A0A6H9T1P8"/>
<accession>A0A6H9T1P8</accession>
<evidence type="ECO:0000313" key="2">
    <source>
        <dbReference type="Proteomes" id="UP000430232"/>
    </source>
</evidence>
<name>A0A6H9T1P8_9BURK</name>
<organism evidence="1 2">
    <name type="scientific">Burkholderia latens</name>
    <dbReference type="NCBI Taxonomy" id="488446"/>
    <lineage>
        <taxon>Bacteria</taxon>
        <taxon>Pseudomonadati</taxon>
        <taxon>Pseudomonadota</taxon>
        <taxon>Betaproteobacteria</taxon>
        <taxon>Burkholderiales</taxon>
        <taxon>Burkholderiaceae</taxon>
        <taxon>Burkholderia</taxon>
        <taxon>Burkholderia cepacia complex</taxon>
    </lineage>
</organism>
<sequence length="111" mass="12235">MPRQIVRSPVWPLAGVLTVSVAIPSSVVRFRLAFAMTLLFDRLSFLYVVGQENTDAVVCEVELVEFPDDALPPPLPPSPPPHAASKTAVPIRPTRANLFFIFTPQLLNMPK</sequence>
<comment type="caution">
    <text evidence="1">The sequence shown here is derived from an EMBL/GenBank/DDBJ whole genome shotgun (WGS) entry which is preliminary data.</text>
</comment>
<dbReference type="EMBL" id="VZOJ01000001">
    <property type="protein sequence ID" value="KAB0644772.1"/>
    <property type="molecule type" value="Genomic_DNA"/>
</dbReference>
<proteinExistence type="predicted"/>
<protein>
    <submittedName>
        <fullName evidence="1">Uncharacterized protein</fullName>
    </submittedName>
</protein>
<gene>
    <name evidence="1" type="ORF">F7R21_00125</name>
</gene>
<keyword evidence="2" id="KW-1185">Reference proteome</keyword>
<evidence type="ECO:0000313" key="1">
    <source>
        <dbReference type="EMBL" id="KAB0644772.1"/>
    </source>
</evidence>
<reference evidence="1 2" key="1">
    <citation type="submission" date="2019-09" db="EMBL/GenBank/DDBJ databases">
        <title>Draft genome sequences of 48 bacterial type strains from the CCUG.</title>
        <authorList>
            <person name="Tunovic T."/>
            <person name="Pineiro-Iglesias B."/>
            <person name="Unosson C."/>
            <person name="Inganas E."/>
            <person name="Ohlen M."/>
            <person name="Cardew S."/>
            <person name="Jensie-Markopoulos S."/>
            <person name="Salva-Serra F."/>
            <person name="Jaen-Luchoro D."/>
            <person name="Karlsson R."/>
            <person name="Svensson-Stadler L."/>
            <person name="Chun J."/>
            <person name="Moore E."/>
        </authorList>
    </citation>
    <scope>NUCLEOTIDE SEQUENCE [LARGE SCALE GENOMIC DNA]</scope>
    <source>
        <strain evidence="1 2">CCUG 54555</strain>
    </source>
</reference>